<gene>
    <name evidence="3" type="ORF">FHS59_003544</name>
</gene>
<keyword evidence="4" id="KW-1185">Reference proteome</keyword>
<evidence type="ECO:0000313" key="3">
    <source>
        <dbReference type="EMBL" id="MBB6327901.1"/>
    </source>
</evidence>
<dbReference type="PROSITE" id="PS51762">
    <property type="entry name" value="GH16_2"/>
    <property type="match status" value="1"/>
</dbReference>
<dbReference type="PANTHER" id="PTHR10963:SF55">
    <property type="entry name" value="GLYCOSIDE HYDROLASE FAMILY 16 PROTEIN"/>
    <property type="match status" value="1"/>
</dbReference>
<name>A0A841N119_9BACT</name>
<dbReference type="InterPro" id="IPR050546">
    <property type="entry name" value="Glycosyl_Hydrlase_16"/>
</dbReference>
<dbReference type="SUPFAM" id="SSF49899">
    <property type="entry name" value="Concanavalin A-like lectins/glucanases"/>
    <property type="match status" value="1"/>
</dbReference>
<organism evidence="3 4">
    <name type="scientific">Algoriphagus iocasae</name>
    <dbReference type="NCBI Taxonomy" id="1836499"/>
    <lineage>
        <taxon>Bacteria</taxon>
        <taxon>Pseudomonadati</taxon>
        <taxon>Bacteroidota</taxon>
        <taxon>Cytophagia</taxon>
        <taxon>Cytophagales</taxon>
        <taxon>Cyclobacteriaceae</taxon>
        <taxon>Algoriphagus</taxon>
    </lineage>
</organism>
<sequence length="322" mass="36850">MKVQNLSSINIIYNIKYEFSYLLKENRNMQNKININLGLIKRRSRAYLQILFFPLILFTMSSCFENQGIEEKCEICISPPTYVGYNPLFIDEFNATNIDENWSFTEGNGCPDACGWGNGELQNYTDENIEIRNGNLVITAKKELDGQYTSGRISTYGTLSFTFGRIDVRARLPKGQGLWAAVWLLGNNIKEFSWPTPGHISLMELRGGEIEGRDNTIVGKIIWGLPNEIKDDSGFTSLKDEKLNDKFHVFSLIKEQGKIQWLIDDKVYFEKTIDSSMQETFSKPFHLIVNLAVGGQFPGNPDDTTVFPQEMVIDYIRVFQKQ</sequence>
<reference evidence="3 4" key="1">
    <citation type="submission" date="2020-08" db="EMBL/GenBank/DDBJ databases">
        <title>Genomic Encyclopedia of Type Strains, Phase IV (KMG-IV): sequencing the most valuable type-strain genomes for metagenomic binning, comparative biology and taxonomic classification.</title>
        <authorList>
            <person name="Goeker M."/>
        </authorList>
    </citation>
    <scope>NUCLEOTIDE SEQUENCE [LARGE SCALE GENOMIC DNA]</scope>
    <source>
        <strain evidence="3 4">DSM 102044</strain>
    </source>
</reference>
<accession>A0A841N119</accession>
<dbReference type="Proteomes" id="UP000588604">
    <property type="component" value="Unassembled WGS sequence"/>
</dbReference>
<dbReference type="EMBL" id="JACIJO010000003">
    <property type="protein sequence ID" value="MBB6327901.1"/>
    <property type="molecule type" value="Genomic_DNA"/>
</dbReference>
<dbReference type="GO" id="GO:0004553">
    <property type="term" value="F:hydrolase activity, hydrolyzing O-glycosyl compounds"/>
    <property type="evidence" value="ECO:0007669"/>
    <property type="project" value="InterPro"/>
</dbReference>
<dbReference type="Gene3D" id="2.60.120.200">
    <property type="match status" value="1"/>
</dbReference>
<evidence type="ECO:0000259" key="2">
    <source>
        <dbReference type="PROSITE" id="PS51762"/>
    </source>
</evidence>
<dbReference type="Pfam" id="PF00722">
    <property type="entry name" value="Glyco_hydro_16"/>
    <property type="match status" value="1"/>
</dbReference>
<dbReference type="InterPro" id="IPR013320">
    <property type="entry name" value="ConA-like_dom_sf"/>
</dbReference>
<dbReference type="PANTHER" id="PTHR10963">
    <property type="entry name" value="GLYCOSYL HYDROLASE-RELATED"/>
    <property type="match status" value="1"/>
</dbReference>
<evidence type="ECO:0000256" key="1">
    <source>
        <dbReference type="ARBA" id="ARBA00006865"/>
    </source>
</evidence>
<protein>
    <submittedName>
        <fullName evidence="3">Beta-glucanase (GH16 family)</fullName>
    </submittedName>
</protein>
<dbReference type="CDD" id="cd08023">
    <property type="entry name" value="GH16_laminarinase_like"/>
    <property type="match status" value="1"/>
</dbReference>
<dbReference type="RefSeq" id="WP_246388506.1">
    <property type="nucleotide sequence ID" value="NZ_JACIJO010000003.1"/>
</dbReference>
<dbReference type="InterPro" id="IPR000757">
    <property type="entry name" value="Beta-glucanase-like"/>
</dbReference>
<proteinExistence type="inferred from homology"/>
<feature type="domain" description="GH16" evidence="2">
    <location>
        <begin position="62"/>
        <end position="322"/>
    </location>
</feature>
<comment type="caution">
    <text evidence="3">The sequence shown here is derived from an EMBL/GenBank/DDBJ whole genome shotgun (WGS) entry which is preliminary data.</text>
</comment>
<comment type="similarity">
    <text evidence="1">Belongs to the glycosyl hydrolase 16 family.</text>
</comment>
<evidence type="ECO:0000313" key="4">
    <source>
        <dbReference type="Proteomes" id="UP000588604"/>
    </source>
</evidence>
<dbReference type="AlphaFoldDB" id="A0A841N119"/>
<dbReference type="GO" id="GO:0005975">
    <property type="term" value="P:carbohydrate metabolic process"/>
    <property type="evidence" value="ECO:0007669"/>
    <property type="project" value="InterPro"/>
</dbReference>